<name>A0A239A8H5_9BACT</name>
<proteinExistence type="predicted"/>
<gene>
    <name evidence="1" type="ORF">SAMN06269173_11164</name>
</gene>
<dbReference type="Proteomes" id="UP000198310">
    <property type="component" value="Unassembled WGS sequence"/>
</dbReference>
<dbReference type="AlphaFoldDB" id="A0A239A8H5"/>
<protein>
    <submittedName>
        <fullName evidence="1">Uncharacterized protein</fullName>
    </submittedName>
</protein>
<organism evidence="1 2">
    <name type="scientific">Hymenobacter mucosus</name>
    <dbReference type="NCBI Taxonomy" id="1411120"/>
    <lineage>
        <taxon>Bacteria</taxon>
        <taxon>Pseudomonadati</taxon>
        <taxon>Bacteroidota</taxon>
        <taxon>Cytophagia</taxon>
        <taxon>Cytophagales</taxon>
        <taxon>Hymenobacteraceae</taxon>
        <taxon>Hymenobacter</taxon>
    </lineage>
</organism>
<keyword evidence="2" id="KW-1185">Reference proteome</keyword>
<evidence type="ECO:0000313" key="1">
    <source>
        <dbReference type="EMBL" id="SNR91956.1"/>
    </source>
</evidence>
<dbReference type="RefSeq" id="WP_089333896.1">
    <property type="nucleotide sequence ID" value="NZ_FZNS01000011.1"/>
</dbReference>
<accession>A0A239A8H5</accession>
<sequence length="82" mass="9451">MEEFEITGQDTLIAVGKFNNKAEAIEQFRKDHPGYSITSINDQEVIGWYEYSGLPVFEDDDYVTDEEGCYFTQQEAEALRQS</sequence>
<evidence type="ECO:0000313" key="2">
    <source>
        <dbReference type="Proteomes" id="UP000198310"/>
    </source>
</evidence>
<reference evidence="2" key="1">
    <citation type="submission" date="2017-06" db="EMBL/GenBank/DDBJ databases">
        <authorList>
            <person name="Varghese N."/>
            <person name="Submissions S."/>
        </authorList>
    </citation>
    <scope>NUCLEOTIDE SEQUENCE [LARGE SCALE GENOMIC DNA]</scope>
    <source>
        <strain evidence="2">DSM 28041</strain>
    </source>
</reference>
<dbReference type="EMBL" id="FZNS01000011">
    <property type="protein sequence ID" value="SNR91956.1"/>
    <property type="molecule type" value="Genomic_DNA"/>
</dbReference>